<evidence type="ECO:0000256" key="7">
    <source>
        <dbReference type="ARBA" id="ARBA00023157"/>
    </source>
</evidence>
<dbReference type="Gene3D" id="2.90.10.10">
    <property type="entry name" value="Bulb-type lectin domain"/>
    <property type="match status" value="2"/>
</dbReference>
<comment type="subcellular location">
    <subcellularLocation>
        <location evidence="1">Membrane</location>
        <topology evidence="1">Single-pass membrane protein</topology>
    </subcellularLocation>
</comment>
<evidence type="ECO:0000256" key="12">
    <source>
        <dbReference type="SAM" id="SignalP"/>
    </source>
</evidence>
<dbReference type="CDD" id="cd00028">
    <property type="entry name" value="B_lectin"/>
    <property type="match status" value="1"/>
</dbReference>
<dbReference type="InterPro" id="IPR001480">
    <property type="entry name" value="Bulb-type_lectin_dom"/>
</dbReference>
<dbReference type="InterPro" id="IPR036426">
    <property type="entry name" value="Bulb-type_lectin_dom_sf"/>
</dbReference>
<dbReference type="Proteomes" id="UP000008311">
    <property type="component" value="Unassembled WGS sequence"/>
</dbReference>
<sequence>MALLHFFLALCWLQVFAICSAYLDTLNQGQSLFVERLNKSNNVLVSENGVFSAGFFSVGDNAFSFAIWINKSTCPTVVWMTNRDQPVNGKRSKFSLSKTGDLILLDAGQITVWSWTMATSYSVAVQLQLLNSGNLVLRTPDNVILWQSFGWPTDTLLPQQQLTRNISLISLKSLSNGSSGHYKLYFDDDNVRHLLFQTPEESSRYWPTAGLTNFAAGRTEYNNTRVAVLNSYGHFISTDDLNFSSIDFGANSLRRLTLDPDGNLRLYSLGESGARNVSWKAFSNPCKIHGACGPNSICTYDPAFGRSCSCLPGYKAKDSVDWSYGCETEFDLSCTRSNEFSFVKFNHIEFYGYDKGYFPNSTLEKCKKECLKLCNCKGFQYKFNKGNGYYECYPKVLLLNGYLSPNFIGDLYLKLQIKGSSLFSSKIPHKAARLNCPKDMLSQQLNRTHTRPHENKKVKVFALVCHCFGRYGDDLYLLGMLFHAEKGNWDFYSRGRKRSVRNKRIVLI</sequence>
<evidence type="ECO:0000256" key="3">
    <source>
        <dbReference type="ARBA" id="ARBA00022692"/>
    </source>
</evidence>
<dbReference type="GO" id="GO:0048544">
    <property type="term" value="P:recognition of pollen"/>
    <property type="evidence" value="ECO:0007669"/>
    <property type="project" value="InterPro"/>
</dbReference>
<comment type="catalytic activity">
    <reaction evidence="10">
        <text>L-seryl-[protein] + ATP = O-phospho-L-seryl-[protein] + ADP + H(+)</text>
        <dbReference type="Rhea" id="RHEA:17989"/>
        <dbReference type="Rhea" id="RHEA-COMP:9863"/>
        <dbReference type="Rhea" id="RHEA-COMP:11604"/>
        <dbReference type="ChEBI" id="CHEBI:15378"/>
        <dbReference type="ChEBI" id="CHEBI:29999"/>
        <dbReference type="ChEBI" id="CHEBI:30616"/>
        <dbReference type="ChEBI" id="CHEBI:83421"/>
        <dbReference type="ChEBI" id="CHEBI:456216"/>
        <dbReference type="EC" id="2.7.11.1"/>
    </reaction>
</comment>
<keyword evidence="7" id="KW-1015">Disulfide bond</keyword>
<dbReference type="InterPro" id="IPR000742">
    <property type="entry name" value="EGF"/>
</dbReference>
<dbReference type="InterPro" id="IPR000858">
    <property type="entry name" value="S_locus_glycoprot_dom"/>
</dbReference>
<evidence type="ECO:0000256" key="9">
    <source>
        <dbReference type="ARBA" id="ARBA00047899"/>
    </source>
</evidence>
<dbReference type="PROSITE" id="PS50948">
    <property type="entry name" value="PAN"/>
    <property type="match status" value="1"/>
</dbReference>
<comment type="caution">
    <text evidence="11">Lacks conserved residue(s) required for the propagation of feature annotation.</text>
</comment>
<dbReference type="GO" id="GO:0004674">
    <property type="term" value="F:protein serine/threonine kinase activity"/>
    <property type="evidence" value="ECO:0007669"/>
    <property type="project" value="UniProtKB-EC"/>
</dbReference>
<evidence type="ECO:0000256" key="1">
    <source>
        <dbReference type="ARBA" id="ARBA00004167"/>
    </source>
</evidence>
<evidence type="ECO:0000259" key="14">
    <source>
        <dbReference type="PROSITE" id="PS50927"/>
    </source>
</evidence>
<evidence type="ECO:0000256" key="2">
    <source>
        <dbReference type="ARBA" id="ARBA00012513"/>
    </source>
</evidence>
<accession>B9R760</accession>
<evidence type="ECO:0000256" key="4">
    <source>
        <dbReference type="ARBA" id="ARBA00022729"/>
    </source>
</evidence>
<keyword evidence="3" id="KW-0812">Transmembrane</keyword>
<dbReference type="EMBL" id="EQ973772">
    <property type="protein sequence ID" value="EEF52340.1"/>
    <property type="molecule type" value="Genomic_DNA"/>
</dbReference>
<dbReference type="PANTHER" id="PTHR47974:SF3">
    <property type="entry name" value="RECEPTOR-LIKE SERINE_THREONINE-PROTEIN KINASE"/>
    <property type="match status" value="1"/>
</dbReference>
<evidence type="ECO:0000259" key="13">
    <source>
        <dbReference type="PROSITE" id="PS50026"/>
    </source>
</evidence>
<dbReference type="InParanoid" id="B9R760"/>
<dbReference type="SMART" id="SM00108">
    <property type="entry name" value="B_lectin"/>
    <property type="match status" value="1"/>
</dbReference>
<evidence type="ECO:0000256" key="8">
    <source>
        <dbReference type="ARBA" id="ARBA00023180"/>
    </source>
</evidence>
<dbReference type="SUPFAM" id="SSF51110">
    <property type="entry name" value="alpha-D-mannose-specific plant lectins"/>
    <property type="match status" value="1"/>
</dbReference>
<gene>
    <name evidence="16" type="ORF">RCOM_1588800</name>
</gene>
<keyword evidence="8" id="KW-0325">Glycoprotein</keyword>
<keyword evidence="5" id="KW-1133">Transmembrane helix</keyword>
<dbReference type="PROSITE" id="PS50927">
    <property type="entry name" value="BULB_LECTIN"/>
    <property type="match status" value="1"/>
</dbReference>
<feature type="domain" description="EGF-like" evidence="13">
    <location>
        <begin position="282"/>
        <end position="320"/>
    </location>
</feature>
<feature type="domain" description="Apple" evidence="15">
    <location>
        <begin position="334"/>
        <end position="416"/>
    </location>
</feature>
<feature type="domain" description="Bulb-type lectin" evidence="14">
    <location>
        <begin position="29"/>
        <end position="150"/>
    </location>
</feature>
<keyword evidence="4 12" id="KW-0732">Signal</keyword>
<keyword evidence="11" id="KW-0245">EGF-like domain</keyword>
<dbReference type="GO" id="GO:0016020">
    <property type="term" value="C:membrane"/>
    <property type="evidence" value="ECO:0007669"/>
    <property type="project" value="UniProtKB-SubCell"/>
</dbReference>
<dbReference type="EC" id="2.7.11.1" evidence="2"/>
<evidence type="ECO:0000313" key="17">
    <source>
        <dbReference type="Proteomes" id="UP000008311"/>
    </source>
</evidence>
<organism evidence="16 17">
    <name type="scientific">Ricinus communis</name>
    <name type="common">Castor bean</name>
    <dbReference type="NCBI Taxonomy" id="3988"/>
    <lineage>
        <taxon>Eukaryota</taxon>
        <taxon>Viridiplantae</taxon>
        <taxon>Streptophyta</taxon>
        <taxon>Embryophyta</taxon>
        <taxon>Tracheophyta</taxon>
        <taxon>Spermatophyta</taxon>
        <taxon>Magnoliopsida</taxon>
        <taxon>eudicotyledons</taxon>
        <taxon>Gunneridae</taxon>
        <taxon>Pentapetalae</taxon>
        <taxon>rosids</taxon>
        <taxon>fabids</taxon>
        <taxon>Malpighiales</taxon>
        <taxon>Euphorbiaceae</taxon>
        <taxon>Acalyphoideae</taxon>
        <taxon>Acalypheae</taxon>
        <taxon>Ricinus</taxon>
    </lineage>
</organism>
<dbReference type="STRING" id="3988.B9R760"/>
<evidence type="ECO:0000256" key="10">
    <source>
        <dbReference type="ARBA" id="ARBA00048679"/>
    </source>
</evidence>
<dbReference type="Pfam" id="PF01453">
    <property type="entry name" value="B_lectin"/>
    <property type="match status" value="1"/>
</dbReference>
<dbReference type="PROSITE" id="PS50026">
    <property type="entry name" value="EGF_3"/>
    <property type="match status" value="1"/>
</dbReference>
<proteinExistence type="predicted"/>
<dbReference type="Pfam" id="PF00954">
    <property type="entry name" value="S_locus_glycop"/>
    <property type="match status" value="1"/>
</dbReference>
<dbReference type="PANTHER" id="PTHR47974">
    <property type="entry name" value="OS07G0415500 PROTEIN"/>
    <property type="match status" value="1"/>
</dbReference>
<comment type="catalytic activity">
    <reaction evidence="9">
        <text>L-threonyl-[protein] + ATP = O-phospho-L-threonyl-[protein] + ADP + H(+)</text>
        <dbReference type="Rhea" id="RHEA:46608"/>
        <dbReference type="Rhea" id="RHEA-COMP:11060"/>
        <dbReference type="Rhea" id="RHEA-COMP:11605"/>
        <dbReference type="ChEBI" id="CHEBI:15378"/>
        <dbReference type="ChEBI" id="CHEBI:30013"/>
        <dbReference type="ChEBI" id="CHEBI:30616"/>
        <dbReference type="ChEBI" id="CHEBI:61977"/>
        <dbReference type="ChEBI" id="CHEBI:456216"/>
        <dbReference type="EC" id="2.7.11.1"/>
    </reaction>
</comment>
<dbReference type="SMART" id="SM00473">
    <property type="entry name" value="PAN_AP"/>
    <property type="match status" value="1"/>
</dbReference>
<evidence type="ECO:0000259" key="15">
    <source>
        <dbReference type="PROSITE" id="PS50948"/>
    </source>
</evidence>
<name>B9R760_RICCO</name>
<feature type="chain" id="PRO_5002890584" description="non-specific serine/threonine protein kinase" evidence="12">
    <location>
        <begin position="18"/>
        <end position="508"/>
    </location>
</feature>
<dbReference type="CDD" id="cd01098">
    <property type="entry name" value="PAN_AP_plant"/>
    <property type="match status" value="1"/>
</dbReference>
<protein>
    <recommendedName>
        <fullName evidence="2">non-specific serine/threonine protein kinase</fullName>
        <ecNumber evidence="2">2.7.11.1</ecNumber>
    </recommendedName>
</protein>
<feature type="signal peptide" evidence="12">
    <location>
        <begin position="1"/>
        <end position="17"/>
    </location>
</feature>
<evidence type="ECO:0000256" key="11">
    <source>
        <dbReference type="PROSITE-ProRule" id="PRU00076"/>
    </source>
</evidence>
<dbReference type="AlphaFoldDB" id="B9R760"/>
<keyword evidence="17" id="KW-1185">Reference proteome</keyword>
<evidence type="ECO:0000313" key="16">
    <source>
        <dbReference type="EMBL" id="EEF52340.1"/>
    </source>
</evidence>
<dbReference type="eggNOG" id="ENOG502QRH4">
    <property type="taxonomic scope" value="Eukaryota"/>
</dbReference>
<evidence type="ECO:0000256" key="6">
    <source>
        <dbReference type="ARBA" id="ARBA00023136"/>
    </source>
</evidence>
<keyword evidence="6" id="KW-0472">Membrane</keyword>
<reference evidence="17" key="1">
    <citation type="journal article" date="2010" name="Nat. Biotechnol.">
        <title>Draft genome sequence of the oilseed species Ricinus communis.</title>
        <authorList>
            <person name="Chan A.P."/>
            <person name="Crabtree J."/>
            <person name="Zhao Q."/>
            <person name="Lorenzi H."/>
            <person name="Orvis J."/>
            <person name="Puiu D."/>
            <person name="Melake-Berhan A."/>
            <person name="Jones K.M."/>
            <person name="Redman J."/>
            <person name="Chen G."/>
            <person name="Cahoon E.B."/>
            <person name="Gedil M."/>
            <person name="Stanke M."/>
            <person name="Haas B.J."/>
            <person name="Wortman J.R."/>
            <person name="Fraser-Liggett C.M."/>
            <person name="Ravel J."/>
            <person name="Rabinowicz P.D."/>
        </authorList>
    </citation>
    <scope>NUCLEOTIDE SEQUENCE [LARGE SCALE GENOMIC DNA]</scope>
    <source>
        <strain evidence="17">cv. Hale</strain>
    </source>
</reference>
<dbReference type="InterPro" id="IPR003609">
    <property type="entry name" value="Pan_app"/>
</dbReference>
<evidence type="ECO:0000256" key="5">
    <source>
        <dbReference type="ARBA" id="ARBA00022989"/>
    </source>
</evidence>